<name>A0A151I9E9_9HYME</name>
<gene>
    <name evidence="2" type="ORF">ALC62_13651</name>
</gene>
<sequence>MMRDIEAEALGKLGFKLLFYFKYVDDIVMAIPPSQINHTFEIFNSLHDRLKFTLKIGNDRINFLDITIINNNGNIEFDWYHKPTFSGRCLNYFFAHPLSQKRGIIISLTDRAFLLSDPKYHQKNFDHIINTLIKNNYPTDLIFKTINARLKTLIHKSNKQGDSLDNINLSHNS</sequence>
<dbReference type="PANTHER" id="PTHR21301">
    <property type="entry name" value="REVERSE TRANSCRIPTASE"/>
    <property type="match status" value="1"/>
</dbReference>
<evidence type="ECO:0000313" key="3">
    <source>
        <dbReference type="Proteomes" id="UP000078542"/>
    </source>
</evidence>
<dbReference type="Proteomes" id="UP000078542">
    <property type="component" value="Unassembled WGS sequence"/>
</dbReference>
<dbReference type="InterPro" id="IPR058912">
    <property type="entry name" value="HTH_animal"/>
</dbReference>
<dbReference type="EMBL" id="KQ978277">
    <property type="protein sequence ID" value="KYM95702.1"/>
    <property type="molecule type" value="Genomic_DNA"/>
</dbReference>
<protein>
    <recommendedName>
        <fullName evidence="1">Helix-turn-helix domain-containing protein</fullName>
    </recommendedName>
</protein>
<dbReference type="Pfam" id="PF26215">
    <property type="entry name" value="HTH_animal"/>
    <property type="match status" value="1"/>
</dbReference>
<reference evidence="2 3" key="1">
    <citation type="submission" date="2016-03" db="EMBL/GenBank/DDBJ databases">
        <title>Cyphomyrmex costatus WGS genome.</title>
        <authorList>
            <person name="Nygaard S."/>
            <person name="Hu H."/>
            <person name="Boomsma J."/>
            <person name="Zhang G."/>
        </authorList>
    </citation>
    <scope>NUCLEOTIDE SEQUENCE [LARGE SCALE GENOMIC DNA]</scope>
    <source>
        <strain evidence="2">MS0001</strain>
        <tissue evidence="2">Whole body</tissue>
    </source>
</reference>
<dbReference type="AlphaFoldDB" id="A0A151I9E9"/>
<proteinExistence type="predicted"/>
<keyword evidence="3" id="KW-1185">Reference proteome</keyword>
<evidence type="ECO:0000259" key="1">
    <source>
        <dbReference type="Pfam" id="PF26215"/>
    </source>
</evidence>
<organism evidence="2 3">
    <name type="scientific">Cyphomyrmex costatus</name>
    <dbReference type="NCBI Taxonomy" id="456900"/>
    <lineage>
        <taxon>Eukaryota</taxon>
        <taxon>Metazoa</taxon>
        <taxon>Ecdysozoa</taxon>
        <taxon>Arthropoda</taxon>
        <taxon>Hexapoda</taxon>
        <taxon>Insecta</taxon>
        <taxon>Pterygota</taxon>
        <taxon>Neoptera</taxon>
        <taxon>Endopterygota</taxon>
        <taxon>Hymenoptera</taxon>
        <taxon>Apocrita</taxon>
        <taxon>Aculeata</taxon>
        <taxon>Formicoidea</taxon>
        <taxon>Formicidae</taxon>
        <taxon>Myrmicinae</taxon>
        <taxon>Cyphomyrmex</taxon>
    </lineage>
</organism>
<feature type="domain" description="Helix-turn-helix" evidence="1">
    <location>
        <begin position="88"/>
        <end position="147"/>
    </location>
</feature>
<evidence type="ECO:0000313" key="2">
    <source>
        <dbReference type="EMBL" id="KYM95702.1"/>
    </source>
</evidence>
<accession>A0A151I9E9</accession>
<dbReference type="PANTHER" id="PTHR21301:SF10">
    <property type="entry name" value="REVERSE TRANSCRIPTASE DOMAIN-CONTAINING PROTEIN"/>
    <property type="match status" value="1"/>
</dbReference>